<protein>
    <submittedName>
        <fullName evidence="2">Roadblock/LC7 domain-containing protein</fullName>
    </submittedName>
</protein>
<dbReference type="InterPro" id="IPR053141">
    <property type="entry name" value="Mycobact_SerProt_Inhib_Rv3364c"/>
</dbReference>
<evidence type="ECO:0000313" key="3">
    <source>
        <dbReference type="Proteomes" id="UP000186851"/>
    </source>
</evidence>
<proteinExistence type="predicted"/>
<dbReference type="SMART" id="SM00960">
    <property type="entry name" value="Robl_LC7"/>
    <property type="match status" value="1"/>
</dbReference>
<reference evidence="2" key="1">
    <citation type="journal article" date="2017" name="Nature">
        <title>Asgard archaea illuminate the origin of eukaryotic cellular complexity.</title>
        <authorList>
            <person name="Zaremba-Niedzwiedzka K."/>
            <person name="Caceres E.F."/>
            <person name="Saw J.H."/>
            <person name="Backstrom D."/>
            <person name="Juzokaite L."/>
            <person name="Vancaester E."/>
            <person name="Seitz K.W."/>
            <person name="Anantharaman K."/>
            <person name="Starnawski P."/>
            <person name="Kjeldsen K.U."/>
            <person name="Scott M.B."/>
            <person name="Nunoura T."/>
            <person name="Banfield J.F."/>
            <person name="Schramm A."/>
            <person name="Baker B.J."/>
            <person name="Spang A."/>
            <person name="Ettema T.J.G."/>
        </authorList>
    </citation>
    <scope>NUCLEOTIDE SEQUENCE</scope>
    <source>
        <strain evidence="2">LCB_4</strain>
    </source>
</reference>
<dbReference type="PANTHER" id="PTHR36222:SF1">
    <property type="entry name" value="SERINE PROTEASE INHIBITOR RV3364C"/>
    <property type="match status" value="1"/>
</dbReference>
<dbReference type="PANTHER" id="PTHR36222">
    <property type="entry name" value="SERINE PROTEASE INHIBITOR RV3364C"/>
    <property type="match status" value="1"/>
</dbReference>
<gene>
    <name evidence="2" type="ORF">OdinLCB4_005650</name>
</gene>
<dbReference type="EMBL" id="CP091871">
    <property type="protein sequence ID" value="WEU39953.1"/>
    <property type="molecule type" value="Genomic_DNA"/>
</dbReference>
<sequence>MAASRIPQIEEILRELELTTSQVEASAVVSVEGLPICSAMPLGVDDGILAAMTATILSVAERAAGELARGKLNRVLVEGEDGYFIISSAGREAILAVLTKSKANLGMVFLAMDRACEQISKLI</sequence>
<evidence type="ECO:0000259" key="1">
    <source>
        <dbReference type="SMART" id="SM00960"/>
    </source>
</evidence>
<name>A0AAF0IAB7_ODILC</name>
<dbReference type="KEGG" id="oyw:OdinLCB4_005650"/>
<dbReference type="Proteomes" id="UP000186851">
    <property type="component" value="Chromosome"/>
</dbReference>
<evidence type="ECO:0000313" key="2">
    <source>
        <dbReference type="EMBL" id="WEU39953.1"/>
    </source>
</evidence>
<dbReference type="SUPFAM" id="SSF103196">
    <property type="entry name" value="Roadblock/LC7 domain"/>
    <property type="match status" value="1"/>
</dbReference>
<dbReference type="AlphaFoldDB" id="A0AAF0IAB7"/>
<reference evidence="2" key="2">
    <citation type="journal article" date="2022" name="Nat. Microbiol.">
        <title>A closed Candidatus Odinarchaeum chromosome exposes Asgard archaeal viruses.</title>
        <authorList>
            <person name="Tamarit D."/>
            <person name="Caceres E.F."/>
            <person name="Krupovic M."/>
            <person name="Nijland R."/>
            <person name="Eme L."/>
            <person name="Robinson N.P."/>
            <person name="Ettema T.J.G."/>
        </authorList>
    </citation>
    <scope>NUCLEOTIDE SEQUENCE</scope>
    <source>
        <strain evidence="2">LCB_4</strain>
    </source>
</reference>
<feature type="domain" description="Roadblock/LAMTOR2" evidence="1">
    <location>
        <begin position="9"/>
        <end position="99"/>
    </location>
</feature>
<accession>A0AAF0IAB7</accession>
<dbReference type="InterPro" id="IPR004942">
    <property type="entry name" value="Roadblock/LAMTOR2_dom"/>
</dbReference>
<dbReference type="Pfam" id="PF03259">
    <property type="entry name" value="Robl_LC7"/>
    <property type="match status" value="1"/>
</dbReference>
<organism evidence="2 3">
    <name type="scientific">Odinarchaeota yellowstonii (strain LCB_4)</name>
    <dbReference type="NCBI Taxonomy" id="1841599"/>
    <lineage>
        <taxon>Archaea</taxon>
        <taxon>Promethearchaeati</taxon>
        <taxon>Candidatus Odinarchaeota</taxon>
        <taxon>Candidatus Odinarchaeia</taxon>
        <taxon>Candidatus Odinarchaeales</taxon>
        <taxon>Candidatus Odinarchaeaceae</taxon>
        <taxon>Candidatus Odinarchaeum</taxon>
    </lineage>
</organism>
<dbReference type="Gene3D" id="3.30.450.30">
    <property type="entry name" value="Dynein light chain 2a, cytoplasmic"/>
    <property type="match status" value="1"/>
</dbReference>